<reference evidence="11 12" key="1">
    <citation type="submission" date="2019-10" db="EMBL/GenBank/DDBJ databases">
        <title>Actinomadura rubteroloni sp. nov. and Actinomadura macrotermitis sp. nov., isolated from the gut of fungus growing-termite Macrotermes natalensis.</title>
        <authorList>
            <person name="Benndorf R."/>
            <person name="Martin K."/>
            <person name="Kuefner M."/>
            <person name="De Beer W."/>
            <person name="Kaster A.-K."/>
            <person name="Vollmers J."/>
            <person name="Poulsen M."/>
            <person name="Beemelmanns C."/>
        </authorList>
    </citation>
    <scope>NUCLEOTIDE SEQUENCE [LARGE SCALE GENOMIC DNA]</scope>
    <source>
        <strain evidence="11 12">RB68</strain>
    </source>
</reference>
<feature type="active site" description="Proton donor/acceptor" evidence="7">
    <location>
        <position position="319"/>
    </location>
</feature>
<dbReference type="PANTHER" id="PTHR30582">
    <property type="entry name" value="L,D-TRANSPEPTIDASE"/>
    <property type="match status" value="1"/>
</dbReference>
<protein>
    <submittedName>
        <fullName evidence="11">L,D-transpeptidase 2</fullName>
        <ecNumber evidence="11">2.3.2.-</ecNumber>
    </submittedName>
</protein>
<dbReference type="Gene3D" id="2.60.40.3710">
    <property type="match status" value="1"/>
</dbReference>
<evidence type="ECO:0000256" key="1">
    <source>
        <dbReference type="ARBA" id="ARBA00004752"/>
    </source>
</evidence>
<feature type="chain" id="PRO_5038798192" evidence="9">
    <location>
        <begin position="23"/>
        <end position="414"/>
    </location>
</feature>
<organism evidence="11 12">
    <name type="scientific">Actinomadura macrotermitis</name>
    <dbReference type="NCBI Taxonomy" id="2585200"/>
    <lineage>
        <taxon>Bacteria</taxon>
        <taxon>Bacillati</taxon>
        <taxon>Actinomycetota</taxon>
        <taxon>Actinomycetes</taxon>
        <taxon>Streptosporangiales</taxon>
        <taxon>Thermomonosporaceae</taxon>
        <taxon>Actinomadura</taxon>
    </lineage>
</organism>
<dbReference type="GO" id="GO:0071555">
    <property type="term" value="P:cell wall organization"/>
    <property type="evidence" value="ECO:0007669"/>
    <property type="project" value="UniProtKB-UniRule"/>
</dbReference>
<dbReference type="CDD" id="cd16913">
    <property type="entry name" value="YkuD_like"/>
    <property type="match status" value="1"/>
</dbReference>
<dbReference type="GO" id="GO:0018104">
    <property type="term" value="P:peptidoglycan-protein cross-linking"/>
    <property type="evidence" value="ECO:0007669"/>
    <property type="project" value="TreeGrafter"/>
</dbReference>
<dbReference type="RefSeq" id="WP_328595229.1">
    <property type="nucleotide sequence ID" value="NZ_WEGH01000005.1"/>
</dbReference>
<dbReference type="Pfam" id="PF03734">
    <property type="entry name" value="YkuD"/>
    <property type="match status" value="1"/>
</dbReference>
<gene>
    <name evidence="11" type="primary">ldtB_6</name>
    <name evidence="11" type="ORF">ACRB68_72860</name>
</gene>
<keyword evidence="5 11" id="KW-0012">Acyltransferase</keyword>
<comment type="pathway">
    <text evidence="1 7">Cell wall biogenesis; peptidoglycan biosynthesis.</text>
</comment>
<feature type="region of interest" description="Disordered" evidence="8">
    <location>
        <begin position="393"/>
        <end position="414"/>
    </location>
</feature>
<dbReference type="InterPro" id="IPR041280">
    <property type="entry name" value="Big_10"/>
</dbReference>
<evidence type="ECO:0000256" key="2">
    <source>
        <dbReference type="ARBA" id="ARBA00022679"/>
    </source>
</evidence>
<dbReference type="PROSITE" id="PS52029">
    <property type="entry name" value="LD_TPASE"/>
    <property type="match status" value="1"/>
</dbReference>
<evidence type="ECO:0000256" key="8">
    <source>
        <dbReference type="SAM" id="MobiDB-lite"/>
    </source>
</evidence>
<evidence type="ECO:0000256" key="3">
    <source>
        <dbReference type="ARBA" id="ARBA00022960"/>
    </source>
</evidence>
<feature type="domain" description="L,D-TPase catalytic" evidence="10">
    <location>
        <begin position="235"/>
        <end position="361"/>
    </location>
</feature>
<dbReference type="Gene3D" id="2.60.40.3780">
    <property type="match status" value="1"/>
</dbReference>
<evidence type="ECO:0000313" key="11">
    <source>
        <dbReference type="EMBL" id="MQY09174.1"/>
    </source>
</evidence>
<evidence type="ECO:0000256" key="6">
    <source>
        <dbReference type="ARBA" id="ARBA00023316"/>
    </source>
</evidence>
<dbReference type="InterPro" id="IPR005490">
    <property type="entry name" value="LD_TPept_cat_dom"/>
</dbReference>
<name>A0A7K0C8Q7_9ACTN</name>
<proteinExistence type="predicted"/>
<sequence length="414" mass="43132">MASKGRFGLAAAGGAGAVMVLAAGCTGAGGGKGELAGDKSAAITISPANGAAAVKPDGTIEVKASSGTLENVSVQGKGATIGGQLSGDRKTWRSNRTLTPGTSYTVTAQGRGGGKTSTVTSTFSTLKPAKTLSIADVTPNLPGEKVGVGMPFIVRFNRPVTDKAAVEKALQVTPEKPVEGAWRWVGSDQVIYRTKTYWQPHQKVLLNANLAGVNAGGGVYGAKDVQETMNIGDEQITTGDISDHHMTVRRNGRKLRTIPFSAGNGQTREFTTTSGIHLLMEKGNPVTMVSPGRKEGDPGYYKTVVNHAVRISNSGEYTHSAPWSVGSQGSDNVSHGCLNLSPANARWYYDIMQRGDVIKLTGSSRELEWDNGWGMWQLPWNKWKKGSALTGADAGTGATASPGTGTDAGATPGN</sequence>
<evidence type="ECO:0000313" key="12">
    <source>
        <dbReference type="Proteomes" id="UP000487268"/>
    </source>
</evidence>
<dbReference type="GO" id="GO:0008360">
    <property type="term" value="P:regulation of cell shape"/>
    <property type="evidence" value="ECO:0007669"/>
    <property type="project" value="UniProtKB-UniRule"/>
</dbReference>
<dbReference type="PANTHER" id="PTHR30582:SF2">
    <property type="entry name" value="L,D-TRANSPEPTIDASE YCIB-RELATED"/>
    <property type="match status" value="1"/>
</dbReference>
<feature type="signal peptide" evidence="9">
    <location>
        <begin position="1"/>
        <end position="22"/>
    </location>
</feature>
<dbReference type="Gene3D" id="2.40.440.10">
    <property type="entry name" value="L,D-transpeptidase catalytic domain-like"/>
    <property type="match status" value="1"/>
</dbReference>
<dbReference type="EMBL" id="WEGH01000005">
    <property type="protein sequence ID" value="MQY09174.1"/>
    <property type="molecule type" value="Genomic_DNA"/>
</dbReference>
<keyword evidence="2 11" id="KW-0808">Transferase</keyword>
<dbReference type="AlphaFoldDB" id="A0A7K0C8Q7"/>
<dbReference type="CDD" id="cd13432">
    <property type="entry name" value="LDT_IgD_like_2"/>
    <property type="match status" value="1"/>
</dbReference>
<accession>A0A7K0C8Q7</accession>
<dbReference type="UniPathway" id="UPA00219"/>
<dbReference type="GO" id="GO:0016746">
    <property type="term" value="F:acyltransferase activity"/>
    <property type="evidence" value="ECO:0007669"/>
    <property type="project" value="UniProtKB-KW"/>
</dbReference>
<dbReference type="Pfam" id="PF17964">
    <property type="entry name" value="Big_10"/>
    <property type="match status" value="1"/>
</dbReference>
<dbReference type="SUPFAM" id="SSF141523">
    <property type="entry name" value="L,D-transpeptidase catalytic domain-like"/>
    <property type="match status" value="1"/>
</dbReference>
<dbReference type="PROSITE" id="PS51257">
    <property type="entry name" value="PROKAR_LIPOPROTEIN"/>
    <property type="match status" value="1"/>
</dbReference>
<keyword evidence="4 7" id="KW-0573">Peptidoglycan synthesis</keyword>
<dbReference type="EC" id="2.3.2.-" evidence="11"/>
<dbReference type="InterPro" id="IPR038063">
    <property type="entry name" value="Transpep_catalytic_dom"/>
</dbReference>
<dbReference type="GO" id="GO:0005576">
    <property type="term" value="C:extracellular region"/>
    <property type="evidence" value="ECO:0007669"/>
    <property type="project" value="TreeGrafter"/>
</dbReference>
<dbReference type="Proteomes" id="UP000487268">
    <property type="component" value="Unassembled WGS sequence"/>
</dbReference>
<evidence type="ECO:0000256" key="9">
    <source>
        <dbReference type="SAM" id="SignalP"/>
    </source>
</evidence>
<keyword evidence="3 7" id="KW-0133">Cell shape</keyword>
<comment type="caution">
    <text evidence="11">The sequence shown here is derived from an EMBL/GenBank/DDBJ whole genome shotgun (WGS) entry which is preliminary data.</text>
</comment>
<keyword evidence="9" id="KW-0732">Signal</keyword>
<keyword evidence="6 7" id="KW-0961">Cell wall biogenesis/degradation</keyword>
<evidence type="ECO:0000256" key="5">
    <source>
        <dbReference type="ARBA" id="ARBA00023315"/>
    </source>
</evidence>
<dbReference type="InterPro" id="IPR050979">
    <property type="entry name" value="LD-transpeptidase"/>
</dbReference>
<dbReference type="GO" id="GO:0071972">
    <property type="term" value="F:peptidoglycan L,D-transpeptidase activity"/>
    <property type="evidence" value="ECO:0007669"/>
    <property type="project" value="TreeGrafter"/>
</dbReference>
<evidence type="ECO:0000256" key="4">
    <source>
        <dbReference type="ARBA" id="ARBA00022984"/>
    </source>
</evidence>
<feature type="active site" description="Nucleophile" evidence="7">
    <location>
        <position position="337"/>
    </location>
</feature>
<evidence type="ECO:0000256" key="7">
    <source>
        <dbReference type="PROSITE-ProRule" id="PRU01373"/>
    </source>
</evidence>
<evidence type="ECO:0000259" key="10">
    <source>
        <dbReference type="PROSITE" id="PS52029"/>
    </source>
</evidence>
<keyword evidence="12" id="KW-1185">Reference proteome</keyword>